<evidence type="ECO:0000313" key="2">
    <source>
        <dbReference type="Proteomes" id="UP000837803"/>
    </source>
</evidence>
<protein>
    <recommendedName>
        <fullName evidence="3">GSKIP domain-containing protein</fullName>
    </recommendedName>
</protein>
<evidence type="ECO:0008006" key="3">
    <source>
        <dbReference type="Google" id="ProtNLM"/>
    </source>
</evidence>
<proteinExistence type="predicted"/>
<dbReference type="EMBL" id="CAKLPZ010000007">
    <property type="protein sequence ID" value="CAH1002710.1"/>
    <property type="molecule type" value="Genomic_DNA"/>
</dbReference>
<sequence length="139" mass="14740">MDPDSPSAKHFADLAQRYTQVVAALTCLVPNAHLSNDKLAESIAPEVKSGTVAHLERIGFTCVDQAGCKEYRTTIGDTDISVTSWSDSPGYSMDLVSGDEFDVQAISLLTDAPEAVVVGLAASLAAAMREDLKNATHDE</sequence>
<keyword evidence="2" id="KW-1185">Reference proteome</keyword>
<gene>
    <name evidence="1" type="ORF">LEM8419_03582</name>
</gene>
<organism evidence="1 2">
    <name type="scientific">Neolewinella maritima</name>
    <dbReference type="NCBI Taxonomy" id="1383882"/>
    <lineage>
        <taxon>Bacteria</taxon>
        <taxon>Pseudomonadati</taxon>
        <taxon>Bacteroidota</taxon>
        <taxon>Saprospiria</taxon>
        <taxon>Saprospirales</taxon>
        <taxon>Lewinellaceae</taxon>
        <taxon>Neolewinella</taxon>
    </lineage>
</organism>
<reference evidence="1" key="1">
    <citation type="submission" date="2021-12" db="EMBL/GenBank/DDBJ databases">
        <authorList>
            <person name="Rodrigo-Torres L."/>
            <person name="Arahal R. D."/>
            <person name="Lucena T."/>
        </authorList>
    </citation>
    <scope>NUCLEOTIDE SEQUENCE</scope>
    <source>
        <strain evidence="1">CECT 8419</strain>
    </source>
</reference>
<comment type="caution">
    <text evidence="1">The sequence shown here is derived from an EMBL/GenBank/DDBJ whole genome shotgun (WGS) entry which is preliminary data.</text>
</comment>
<dbReference type="Proteomes" id="UP000837803">
    <property type="component" value="Unassembled WGS sequence"/>
</dbReference>
<name>A0ABM9B6T1_9BACT</name>
<evidence type="ECO:0000313" key="1">
    <source>
        <dbReference type="EMBL" id="CAH1002710.1"/>
    </source>
</evidence>
<accession>A0ABM9B6T1</accession>